<feature type="domain" description="Phosphatidylinositol-specific phospholipase C X" evidence="1">
    <location>
        <begin position="165"/>
        <end position="314"/>
    </location>
</feature>
<dbReference type="InterPro" id="IPR000909">
    <property type="entry name" value="PLipase_C_PInositol-sp_X_dom"/>
</dbReference>
<reference evidence="2 3" key="1">
    <citation type="submission" date="2015-04" db="EMBL/GenBank/DDBJ databases">
        <authorList>
            <person name="Syromyatnikov M.Y."/>
            <person name="Popov V.N."/>
        </authorList>
    </citation>
    <scope>NUCLEOTIDE SEQUENCE [LARGE SCALE GENOMIC DNA]</scope>
    <source>
        <strain evidence="2">WF-38-12</strain>
    </source>
</reference>
<dbReference type="PANTHER" id="PTHR13593">
    <property type="match status" value="1"/>
</dbReference>
<dbReference type="InterPro" id="IPR017946">
    <property type="entry name" value="PLC-like_Pdiesterase_TIM-brl"/>
</dbReference>
<protein>
    <recommendedName>
        <fullName evidence="1">Phosphatidylinositol-specific phospholipase C X domain-containing protein</fullName>
    </recommendedName>
</protein>
<evidence type="ECO:0000313" key="2">
    <source>
        <dbReference type="EMBL" id="CRG84854.1"/>
    </source>
</evidence>
<dbReference type="SMART" id="SM00148">
    <property type="entry name" value="PLCXc"/>
    <property type="match status" value="1"/>
</dbReference>
<dbReference type="AlphaFoldDB" id="A0A0U1LNT2"/>
<dbReference type="SUPFAM" id="SSF51695">
    <property type="entry name" value="PLC-like phosphodiesterases"/>
    <property type="match status" value="1"/>
</dbReference>
<dbReference type="STRING" id="28573.A0A0U1LNT2"/>
<proteinExistence type="predicted"/>
<dbReference type="CDD" id="cd08586">
    <property type="entry name" value="PI-PLCc_BcPLC_like"/>
    <property type="match status" value="1"/>
</dbReference>
<evidence type="ECO:0000259" key="1">
    <source>
        <dbReference type="SMART" id="SM00148"/>
    </source>
</evidence>
<dbReference type="EMBL" id="CVMT01000002">
    <property type="protein sequence ID" value="CRG84854.1"/>
    <property type="molecule type" value="Genomic_DNA"/>
</dbReference>
<evidence type="ECO:0000313" key="3">
    <source>
        <dbReference type="Proteomes" id="UP000054383"/>
    </source>
</evidence>
<keyword evidence="3" id="KW-1185">Reference proteome</keyword>
<name>A0A0U1LNT2_TALIS</name>
<dbReference type="OrthoDB" id="1046782at2759"/>
<organism evidence="2 3">
    <name type="scientific">Talaromyces islandicus</name>
    <name type="common">Penicillium islandicum</name>
    <dbReference type="NCBI Taxonomy" id="28573"/>
    <lineage>
        <taxon>Eukaryota</taxon>
        <taxon>Fungi</taxon>
        <taxon>Dikarya</taxon>
        <taxon>Ascomycota</taxon>
        <taxon>Pezizomycotina</taxon>
        <taxon>Eurotiomycetes</taxon>
        <taxon>Eurotiomycetidae</taxon>
        <taxon>Eurotiales</taxon>
        <taxon>Trichocomaceae</taxon>
        <taxon>Talaromyces</taxon>
        <taxon>Talaromyces sect. Islandici</taxon>
    </lineage>
</organism>
<dbReference type="GO" id="GO:0006629">
    <property type="term" value="P:lipid metabolic process"/>
    <property type="evidence" value="ECO:0007669"/>
    <property type="project" value="InterPro"/>
</dbReference>
<dbReference type="GO" id="GO:0008081">
    <property type="term" value="F:phosphoric diester hydrolase activity"/>
    <property type="evidence" value="ECO:0007669"/>
    <property type="project" value="InterPro"/>
</dbReference>
<sequence>MVAKALTIRNLTSTPIELKLVERFRPQEKKDGIEGFGALAKNFTRKVAEAATNVTRSSNTAEPLPDDAKPFAHQDVNVHIDPFATSRTEIKAFENDEKEPLRLVFEVQGERHQITVPVPTVESAEMKALSDNPRHKLTGVFVTQESHLAIYSSANLHAWMRELKDEVPLSALSIPGTHNSATCHIAPPSVRCQAVSPKEQLENGVRFFDVRLQPQYPDDASKDELILVHGAFPISLSGNKYFKELIADVEDFLNRNPSETLIISLKREGTGNATDEQLSRTIRDHYAKPDSRWWTEPRIPNLGEARGKIVLIRRYNIGDRLKQAHEGRGFGIDAGGWADNTPNSTCPSGLICVQDFYEVLETNNIEKKIQYVSEHTARAGAVRYPFGGDPNQKHPFFINFLSASNFWKTQTWPEKIAAKLNPAIVKYICMQHCNHPDGDWGTGILVTDWVGLEGDWDLARCIVGMNAKLKLRQN</sequence>
<dbReference type="OMA" id="TCHVAPP"/>
<accession>A0A0U1LNT2</accession>
<dbReference type="Gene3D" id="3.20.20.190">
    <property type="entry name" value="Phosphatidylinositol (PI) phosphodiesterase"/>
    <property type="match status" value="1"/>
</dbReference>
<gene>
    <name evidence="2" type="ORF">PISL3812_02040</name>
</gene>
<dbReference type="PANTHER" id="PTHR13593:SF113">
    <property type="entry name" value="SI:DKEY-266F7.9"/>
    <property type="match status" value="1"/>
</dbReference>
<dbReference type="Proteomes" id="UP000054383">
    <property type="component" value="Unassembled WGS sequence"/>
</dbReference>
<dbReference type="InterPro" id="IPR051057">
    <property type="entry name" value="PI-PLC_domain"/>
</dbReference>
<dbReference type="PROSITE" id="PS50007">
    <property type="entry name" value="PIPLC_X_DOMAIN"/>
    <property type="match status" value="1"/>
</dbReference>
<dbReference type="Pfam" id="PF00388">
    <property type="entry name" value="PI-PLC-X"/>
    <property type="match status" value="1"/>
</dbReference>